<dbReference type="OrthoDB" id="760868at2759"/>
<feature type="region of interest" description="Disordered" evidence="7">
    <location>
        <begin position="169"/>
        <end position="192"/>
    </location>
</feature>
<evidence type="ECO:0000256" key="1">
    <source>
        <dbReference type="ARBA" id="ARBA00004123"/>
    </source>
</evidence>
<evidence type="ECO:0000256" key="6">
    <source>
        <dbReference type="ARBA" id="ARBA00023242"/>
    </source>
</evidence>
<dbReference type="VEuPathDB" id="AmoebaDB:ACA1_321910"/>
<dbReference type="GO" id="GO:0031267">
    <property type="term" value="F:small GTPase binding"/>
    <property type="evidence" value="ECO:0007669"/>
    <property type="project" value="InterPro"/>
</dbReference>
<feature type="domain" description="Importin N-terminal" evidence="8">
    <location>
        <begin position="30"/>
        <end position="111"/>
    </location>
</feature>
<dbReference type="AlphaFoldDB" id="L8H9I3"/>
<dbReference type="STRING" id="1257118.L8H9I3"/>
<feature type="compositionally biased region" description="Basic and acidic residues" evidence="7">
    <location>
        <begin position="175"/>
        <end position="191"/>
    </location>
</feature>
<dbReference type="GO" id="GO:0005829">
    <property type="term" value="C:cytosol"/>
    <property type="evidence" value="ECO:0007669"/>
    <property type="project" value="TreeGrafter"/>
</dbReference>
<keyword evidence="10" id="KW-1185">Reference proteome</keyword>
<dbReference type="PANTHER" id="PTHR10997:SF18">
    <property type="entry name" value="D-IMPORTIN 7_RANBP7"/>
    <property type="match status" value="1"/>
</dbReference>
<dbReference type="EMBL" id="KB007889">
    <property type="protein sequence ID" value="ELR22154.1"/>
    <property type="molecule type" value="Genomic_DNA"/>
</dbReference>
<dbReference type="KEGG" id="acan:ACA1_321910"/>
<evidence type="ECO:0000313" key="10">
    <source>
        <dbReference type="Proteomes" id="UP000011083"/>
    </source>
</evidence>
<evidence type="ECO:0000256" key="7">
    <source>
        <dbReference type="SAM" id="MobiDB-lite"/>
    </source>
</evidence>
<dbReference type="InterPro" id="IPR001494">
    <property type="entry name" value="Importin-beta_N"/>
</dbReference>
<proteinExistence type="predicted"/>
<feature type="compositionally biased region" description="Basic residues" evidence="7">
    <location>
        <begin position="1170"/>
        <end position="1187"/>
    </location>
</feature>
<feature type="compositionally biased region" description="Acidic residues" evidence="7">
    <location>
        <begin position="946"/>
        <end position="965"/>
    </location>
</feature>
<dbReference type="InterPro" id="IPR011989">
    <property type="entry name" value="ARM-like"/>
</dbReference>
<evidence type="ECO:0000256" key="3">
    <source>
        <dbReference type="ARBA" id="ARBA00022448"/>
    </source>
</evidence>
<evidence type="ECO:0000259" key="8">
    <source>
        <dbReference type="PROSITE" id="PS50166"/>
    </source>
</evidence>
<dbReference type="Gene3D" id="1.25.10.10">
    <property type="entry name" value="Leucine-rich Repeat Variant"/>
    <property type="match status" value="1"/>
</dbReference>
<gene>
    <name evidence="9" type="ORF">ACA1_321910</name>
</gene>
<keyword evidence="5" id="KW-0653">Protein transport</keyword>
<dbReference type="PANTHER" id="PTHR10997">
    <property type="entry name" value="IMPORTIN-7, 8, 11"/>
    <property type="match status" value="1"/>
</dbReference>
<feature type="region of interest" description="Disordered" evidence="7">
    <location>
        <begin position="1170"/>
        <end position="1199"/>
    </location>
</feature>
<dbReference type="Proteomes" id="UP000011083">
    <property type="component" value="Unassembled WGS sequence"/>
</dbReference>
<feature type="compositionally biased region" description="Basic and acidic residues" evidence="7">
    <location>
        <begin position="966"/>
        <end position="977"/>
    </location>
</feature>
<feature type="region of interest" description="Disordered" evidence="7">
    <location>
        <begin position="932"/>
        <end position="999"/>
    </location>
</feature>
<dbReference type="GeneID" id="14923086"/>
<accession>L8H9I3</accession>
<sequence length="1199" mass="134534">MEESDTAAAKEWVATEGEKDILQRLNGNDPAQQLRQVQTRAHFGRDLVRVLLHALEEELSSSAPDQALPLPLKLVVANALQDHIRTRWHEPTMPAEDKQAIREGLMDALFAPAPAAASAGQGARAEPWRTILHGCVQRAWEDDCHAASPCKTFLDRAMTIILRSAASVGSGGQTKGKEKVVHRRSESDADSVRQQSPVDGLLLEEALAVLYNLNKHFQYRTAFNSVKLEIVEHVLPVLLKLFTRLMEDKAKLEQHTTHIQYLLKSYWALSRMGGSIAEQSAEQQRGWNDQISALVDATLPFERWDVCPADDDLSAAQLAWWKCKRYGWIVLTRYMNRRARKQADRLGADERMQALTKICLRCLHDYCSKQWKLSQPVVDTRAMMLEGQADRLIDDLVSMCQLSPVHLQLFYEQPLDYLRQEYDMDNMFSNAASVAKNLLSDVLHDDVVFEKILARVELGLRSADMLQKDAALSILGYIYFKEDSAASAARILAEHVLPIARDQTADTLLRARACYAVHGVSRVFLGIAHFTSDIEAVVAEATQVMLVCMKDDAITVQFYAAMAISQLVFETESSSAFMTAFPWILETIIKIIEAVGNDELIPALNSIISHLNLQQLTQYAVVLCKHLTDAFSRVASRALEDDNSAMLAVGCLSALSGVLDSLFNVRPKEHDDSVEFQQQVAAVTALLVPWLHTLFTGPGDNIVEFVEELMRILSYLTFHVVPTPEDLFSLFIPLCELITNQYEMVDWLDELSMPMGNFIANGTAQFLSEKRYIDHYYQACSLASTSTDEVCLSDHTVLATHQPDFVNTIIVRAYCRMVGEFFEHSKEYPGSIDGEVDRFLQLVVRQLPSIRPIENKGHVLVWGLSVVAHALYYNPTITVQCLAQHEQLDLVFSLFYDHSDLVINRFMKSSLLEKVFVAGFCSLLSTVQESTPPQATRMWSSHDGEEAFSEEQEMEVSDKDEDGEETSSKRKREDSVRGDSPVLPAKRKRNDDSRLALDESGDAMEFLTDLYEDDAAEKDSFTIEEEGNGEEELNAMLPTAEGAYFDPLEDEGGLFDAMGSIVESPTPMTSLDVFGIFYTTIQELQTRDLHTYHLLSAALDSKEQQMMDGFLQLGAERRQRVKSLKQICVQAICSSPVLYAKAEQEANCLPATVWSDVQAYRQVTSQATAKRKGGFLSPRKPRHKSRASLRSSSAMDDEL</sequence>
<evidence type="ECO:0000313" key="9">
    <source>
        <dbReference type="EMBL" id="ELR22154.1"/>
    </source>
</evidence>
<evidence type="ECO:0000256" key="2">
    <source>
        <dbReference type="ARBA" id="ARBA00004496"/>
    </source>
</evidence>
<protein>
    <recommendedName>
        <fullName evidence="8">Importin N-terminal domain-containing protein</fullName>
    </recommendedName>
</protein>
<reference evidence="9 10" key="1">
    <citation type="journal article" date="2013" name="Genome Biol.">
        <title>Genome of Acanthamoeba castellanii highlights extensive lateral gene transfer and early evolution of tyrosine kinase signaling.</title>
        <authorList>
            <person name="Clarke M."/>
            <person name="Lohan A.J."/>
            <person name="Liu B."/>
            <person name="Lagkouvardos I."/>
            <person name="Roy S."/>
            <person name="Zafar N."/>
            <person name="Bertelli C."/>
            <person name="Schilde C."/>
            <person name="Kianianmomeni A."/>
            <person name="Burglin T.R."/>
            <person name="Frech C."/>
            <person name="Turcotte B."/>
            <person name="Kopec K.O."/>
            <person name="Synnott J.M."/>
            <person name="Choo C."/>
            <person name="Paponov I."/>
            <person name="Finkler A."/>
            <person name="Soon Heng Tan C."/>
            <person name="Hutchins A.P."/>
            <person name="Weinmeier T."/>
            <person name="Rattei T."/>
            <person name="Chu J.S."/>
            <person name="Gimenez G."/>
            <person name="Irimia M."/>
            <person name="Rigden D.J."/>
            <person name="Fitzpatrick D.A."/>
            <person name="Lorenzo-Morales J."/>
            <person name="Bateman A."/>
            <person name="Chiu C.H."/>
            <person name="Tang P."/>
            <person name="Hegemann P."/>
            <person name="Fromm H."/>
            <person name="Raoult D."/>
            <person name="Greub G."/>
            <person name="Miranda-Saavedra D."/>
            <person name="Chen N."/>
            <person name="Nash P."/>
            <person name="Ginger M.L."/>
            <person name="Horn M."/>
            <person name="Schaap P."/>
            <person name="Caler L."/>
            <person name="Loftus B."/>
        </authorList>
    </citation>
    <scope>NUCLEOTIDE SEQUENCE [LARGE SCALE GENOMIC DNA]</scope>
    <source>
        <strain evidence="9 10">Neff</strain>
    </source>
</reference>
<dbReference type="RefSeq" id="XP_004348667.1">
    <property type="nucleotide sequence ID" value="XM_004348617.1"/>
</dbReference>
<evidence type="ECO:0000256" key="5">
    <source>
        <dbReference type="ARBA" id="ARBA00022927"/>
    </source>
</evidence>
<dbReference type="GO" id="GO:0005635">
    <property type="term" value="C:nuclear envelope"/>
    <property type="evidence" value="ECO:0007669"/>
    <property type="project" value="TreeGrafter"/>
</dbReference>
<keyword evidence="3" id="KW-0813">Transport</keyword>
<keyword evidence="6" id="KW-0539">Nucleus</keyword>
<evidence type="ECO:0000256" key="4">
    <source>
        <dbReference type="ARBA" id="ARBA00022490"/>
    </source>
</evidence>
<dbReference type="PROSITE" id="PS50166">
    <property type="entry name" value="IMPORTIN_B_NT"/>
    <property type="match status" value="1"/>
</dbReference>
<dbReference type="InterPro" id="IPR016024">
    <property type="entry name" value="ARM-type_fold"/>
</dbReference>
<feature type="compositionally biased region" description="Polar residues" evidence="7">
    <location>
        <begin position="1188"/>
        <end position="1199"/>
    </location>
</feature>
<name>L8H9I3_ACACF</name>
<dbReference type="GO" id="GO:0006606">
    <property type="term" value="P:protein import into nucleus"/>
    <property type="evidence" value="ECO:0007669"/>
    <property type="project" value="TreeGrafter"/>
</dbReference>
<organism evidence="9 10">
    <name type="scientific">Acanthamoeba castellanii (strain ATCC 30010 / Neff)</name>
    <dbReference type="NCBI Taxonomy" id="1257118"/>
    <lineage>
        <taxon>Eukaryota</taxon>
        <taxon>Amoebozoa</taxon>
        <taxon>Discosea</taxon>
        <taxon>Longamoebia</taxon>
        <taxon>Centramoebida</taxon>
        <taxon>Acanthamoebidae</taxon>
        <taxon>Acanthamoeba</taxon>
    </lineage>
</organism>
<dbReference type="SUPFAM" id="SSF48371">
    <property type="entry name" value="ARM repeat"/>
    <property type="match status" value="1"/>
</dbReference>
<comment type="subcellular location">
    <subcellularLocation>
        <location evidence="2">Cytoplasm</location>
    </subcellularLocation>
    <subcellularLocation>
        <location evidence="1">Nucleus</location>
    </subcellularLocation>
</comment>
<keyword evidence="4" id="KW-0963">Cytoplasm</keyword>